<feature type="transmembrane region" description="Helical" evidence="1">
    <location>
        <begin position="120"/>
        <end position="141"/>
    </location>
</feature>
<dbReference type="CDD" id="cd07341">
    <property type="entry name" value="M56_BlaR1_MecR1_like"/>
    <property type="match status" value="1"/>
</dbReference>
<dbReference type="RefSeq" id="WP_058274623.1">
    <property type="nucleotide sequence ID" value="NZ_CANLZK010000003.1"/>
</dbReference>
<dbReference type="InterPro" id="IPR052173">
    <property type="entry name" value="Beta-lactam_resp_regulator"/>
</dbReference>
<dbReference type="Pfam" id="PF05569">
    <property type="entry name" value="Peptidase_M56"/>
    <property type="match status" value="1"/>
</dbReference>
<dbReference type="Proteomes" id="UP000050786">
    <property type="component" value="Unassembled WGS sequence"/>
</dbReference>
<evidence type="ECO:0000313" key="3">
    <source>
        <dbReference type="EMBL" id="CUH44657.1"/>
    </source>
</evidence>
<sequence>MTAVKPVLDAFLELNVVLGLSALIWLAVRVVFARSSMRYGFVAQLRSLKALCICVVLSPVLAMGVSAFIGFLWPGRAVALGDLAVAAYLRGDIAMPAAQFETLLNTRERWLDHVLSGSSVLVTCVLIAFALVSTFLTIRVLRDAWAIRKTVRSSFLWRRSSKVDIRLSDRINVPFAVRGLRRRHVVLPSHLLNTPRELRFALAHEFQHIRAMDVEWELGFELMRPLLFWNPAYLVIKHQFDRLRELACDQSVVSRKGIDAKDYTACLLDYCSRSLTMNCPRILHVALVNGTKAKHVLRLRVIALTEASTASPPLPAVFLGMTLALATILAISSASVRQTQDWSHDRLMLSTVVNLERLEARTQGN</sequence>
<feature type="domain" description="Peptidase M56" evidence="2">
    <location>
        <begin position="121"/>
        <end position="304"/>
    </location>
</feature>
<accession>A0A0P1E6Z1</accession>
<feature type="transmembrane region" description="Helical" evidence="1">
    <location>
        <begin position="316"/>
        <end position="336"/>
    </location>
</feature>
<dbReference type="InterPro" id="IPR008756">
    <property type="entry name" value="Peptidase_M56"/>
</dbReference>
<proteinExistence type="predicted"/>
<reference evidence="4" key="1">
    <citation type="submission" date="2015-09" db="EMBL/GenBank/DDBJ databases">
        <authorList>
            <person name="Rodrigo-Torres L."/>
            <person name="Arahal D.R."/>
        </authorList>
    </citation>
    <scope>NUCLEOTIDE SEQUENCE [LARGE SCALE GENOMIC DNA]</scope>
    <source>
        <strain evidence="4">CECT 4293</strain>
    </source>
</reference>
<gene>
    <name evidence="3" type="primary">mecR1</name>
    <name evidence="3" type="ORF">RUM4293_03563</name>
</gene>
<dbReference type="AlphaFoldDB" id="A0A0P1E6Z1"/>
<protein>
    <submittedName>
        <fullName evidence="3">Methicillin resistance mecR1 protein</fullName>
    </submittedName>
</protein>
<feature type="transmembrane region" description="Helical" evidence="1">
    <location>
        <begin position="12"/>
        <end position="32"/>
    </location>
</feature>
<dbReference type="PANTHER" id="PTHR34978">
    <property type="entry name" value="POSSIBLE SENSOR-TRANSDUCER PROTEIN BLAR"/>
    <property type="match status" value="1"/>
</dbReference>
<feature type="transmembrane region" description="Helical" evidence="1">
    <location>
        <begin position="52"/>
        <end position="73"/>
    </location>
</feature>
<keyword evidence="1" id="KW-0812">Transmembrane</keyword>
<keyword evidence="4" id="KW-1185">Reference proteome</keyword>
<evidence type="ECO:0000256" key="1">
    <source>
        <dbReference type="SAM" id="Phobius"/>
    </source>
</evidence>
<organism evidence="3 4">
    <name type="scientific">Ruegeria atlantica</name>
    <dbReference type="NCBI Taxonomy" id="81569"/>
    <lineage>
        <taxon>Bacteria</taxon>
        <taxon>Pseudomonadati</taxon>
        <taxon>Pseudomonadota</taxon>
        <taxon>Alphaproteobacteria</taxon>
        <taxon>Rhodobacterales</taxon>
        <taxon>Roseobacteraceae</taxon>
        <taxon>Ruegeria</taxon>
    </lineage>
</organism>
<keyword evidence="1" id="KW-0472">Membrane</keyword>
<dbReference type="EMBL" id="CYPS01000055">
    <property type="protein sequence ID" value="CUH44657.1"/>
    <property type="molecule type" value="Genomic_DNA"/>
</dbReference>
<dbReference type="PANTHER" id="PTHR34978:SF3">
    <property type="entry name" value="SLR0241 PROTEIN"/>
    <property type="match status" value="1"/>
</dbReference>
<keyword evidence="1" id="KW-1133">Transmembrane helix</keyword>
<evidence type="ECO:0000313" key="4">
    <source>
        <dbReference type="Proteomes" id="UP000050786"/>
    </source>
</evidence>
<name>A0A0P1E6Z1_9RHOB</name>
<evidence type="ECO:0000259" key="2">
    <source>
        <dbReference type="Pfam" id="PF05569"/>
    </source>
</evidence>